<proteinExistence type="predicted"/>
<evidence type="ECO:0000313" key="2">
    <source>
        <dbReference type="Proteomes" id="UP000314294"/>
    </source>
</evidence>
<evidence type="ECO:0000313" key="1">
    <source>
        <dbReference type="EMBL" id="TNN21491.1"/>
    </source>
</evidence>
<sequence>MGHSSGPSALHVLIWHKCPSANECTACLLNVFRKSHERSACRSACLSAGRSACRSACRSAGRSACRSAD</sequence>
<comment type="caution">
    <text evidence="1">The sequence shown here is derived from an EMBL/GenBank/DDBJ whole genome shotgun (WGS) entry which is preliminary data.</text>
</comment>
<dbReference type="AlphaFoldDB" id="A0A4Z2DY57"/>
<reference evidence="1 2" key="1">
    <citation type="submission" date="2019-03" db="EMBL/GenBank/DDBJ databases">
        <title>First draft genome of Liparis tanakae, snailfish: a comprehensive survey of snailfish specific genes.</title>
        <authorList>
            <person name="Kim W."/>
            <person name="Song I."/>
            <person name="Jeong J.-H."/>
            <person name="Kim D."/>
            <person name="Kim S."/>
            <person name="Ryu S."/>
            <person name="Song J.Y."/>
            <person name="Lee S.K."/>
        </authorList>
    </citation>
    <scope>NUCLEOTIDE SEQUENCE [LARGE SCALE GENOMIC DNA]</scope>
    <source>
        <tissue evidence="1">Muscle</tissue>
    </source>
</reference>
<organism evidence="1 2">
    <name type="scientific">Liparis tanakae</name>
    <name type="common">Tanaka's snailfish</name>
    <dbReference type="NCBI Taxonomy" id="230148"/>
    <lineage>
        <taxon>Eukaryota</taxon>
        <taxon>Metazoa</taxon>
        <taxon>Chordata</taxon>
        <taxon>Craniata</taxon>
        <taxon>Vertebrata</taxon>
        <taxon>Euteleostomi</taxon>
        <taxon>Actinopterygii</taxon>
        <taxon>Neopterygii</taxon>
        <taxon>Teleostei</taxon>
        <taxon>Neoteleostei</taxon>
        <taxon>Acanthomorphata</taxon>
        <taxon>Eupercaria</taxon>
        <taxon>Perciformes</taxon>
        <taxon>Cottioidei</taxon>
        <taxon>Cottales</taxon>
        <taxon>Liparidae</taxon>
        <taxon>Liparis</taxon>
    </lineage>
</organism>
<accession>A0A4Z2DY57</accession>
<protein>
    <submittedName>
        <fullName evidence="1">Uncharacterized protein</fullName>
    </submittedName>
</protein>
<dbReference type="EMBL" id="SRLO01027658">
    <property type="protein sequence ID" value="TNN21491.1"/>
    <property type="molecule type" value="Genomic_DNA"/>
</dbReference>
<dbReference type="Proteomes" id="UP000314294">
    <property type="component" value="Unassembled WGS sequence"/>
</dbReference>
<name>A0A4Z2DY57_9TELE</name>
<gene>
    <name evidence="1" type="ORF">EYF80_068398</name>
</gene>
<keyword evidence="2" id="KW-1185">Reference proteome</keyword>